<feature type="region of interest" description="Disordered" evidence="1">
    <location>
        <begin position="135"/>
        <end position="528"/>
    </location>
</feature>
<reference evidence="2" key="1">
    <citation type="journal article" date="2021" name="Sci. Rep.">
        <title>Diploid genomic architecture of Nitzschia inconspicua, an elite biomass production diatom.</title>
        <authorList>
            <person name="Oliver A."/>
            <person name="Podell S."/>
            <person name="Pinowska A."/>
            <person name="Traller J.C."/>
            <person name="Smith S.R."/>
            <person name="McClure R."/>
            <person name="Beliaev A."/>
            <person name="Bohutskyi P."/>
            <person name="Hill E.A."/>
            <person name="Rabines A."/>
            <person name="Zheng H."/>
            <person name="Allen L.Z."/>
            <person name="Kuo A."/>
            <person name="Grigoriev I.V."/>
            <person name="Allen A.E."/>
            <person name="Hazlebeck D."/>
            <person name="Allen E.E."/>
        </authorList>
    </citation>
    <scope>NUCLEOTIDE SEQUENCE</scope>
    <source>
        <strain evidence="2">Hildebrandi</strain>
    </source>
</reference>
<feature type="compositionally biased region" description="Basic and acidic residues" evidence="1">
    <location>
        <begin position="198"/>
        <end position="226"/>
    </location>
</feature>
<evidence type="ECO:0000313" key="3">
    <source>
        <dbReference type="Proteomes" id="UP000693970"/>
    </source>
</evidence>
<feature type="compositionally biased region" description="Polar residues" evidence="1">
    <location>
        <begin position="55"/>
        <end position="67"/>
    </location>
</feature>
<feature type="compositionally biased region" description="Basic and acidic residues" evidence="1">
    <location>
        <begin position="462"/>
        <end position="474"/>
    </location>
</feature>
<feature type="region of interest" description="Disordered" evidence="1">
    <location>
        <begin position="595"/>
        <end position="678"/>
    </location>
</feature>
<accession>A0A9K3L290</accession>
<organism evidence="2 3">
    <name type="scientific">Nitzschia inconspicua</name>
    <dbReference type="NCBI Taxonomy" id="303405"/>
    <lineage>
        <taxon>Eukaryota</taxon>
        <taxon>Sar</taxon>
        <taxon>Stramenopiles</taxon>
        <taxon>Ochrophyta</taxon>
        <taxon>Bacillariophyta</taxon>
        <taxon>Bacillariophyceae</taxon>
        <taxon>Bacillariophycidae</taxon>
        <taxon>Bacillariales</taxon>
        <taxon>Bacillariaceae</taxon>
        <taxon>Nitzschia</taxon>
    </lineage>
</organism>
<keyword evidence="3" id="KW-1185">Reference proteome</keyword>
<feature type="compositionally biased region" description="Basic residues" evidence="1">
    <location>
        <begin position="293"/>
        <end position="303"/>
    </location>
</feature>
<dbReference type="AlphaFoldDB" id="A0A9K3L290"/>
<feature type="compositionally biased region" description="Basic residues" evidence="1">
    <location>
        <begin position="375"/>
        <end position="384"/>
    </location>
</feature>
<feature type="compositionally biased region" description="Low complexity" evidence="1">
    <location>
        <begin position="475"/>
        <end position="487"/>
    </location>
</feature>
<feature type="compositionally biased region" description="Basic residues" evidence="1">
    <location>
        <begin position="43"/>
        <end position="52"/>
    </location>
</feature>
<feature type="compositionally biased region" description="Low complexity" evidence="1">
    <location>
        <begin position="80"/>
        <end position="102"/>
    </location>
</feature>
<protein>
    <submittedName>
        <fullName evidence="2">Uncharacterized protein</fullName>
    </submittedName>
</protein>
<gene>
    <name evidence="2" type="ORF">IV203_003600</name>
</gene>
<feature type="compositionally biased region" description="Basic and acidic residues" evidence="1">
    <location>
        <begin position="385"/>
        <end position="394"/>
    </location>
</feature>
<sequence>MNSPNDSELSGRKQPRFRPRPTTTSTNAARSNDPVRHQSEKQHSRRPRHHLHSSATASPRKFQSTKSSPRKALSTKDGRSVASADDWGGGSSSNNSYNLSYPDLLGQTAFRDVMGGEEHVKEVLASHERKVETFMKEQKVKEGRRNNVKSSLATFLQANNPEDDSITAEDDDEEEDIFEEEEGDEELHEVDDDNLISDEEHERNEKGLHDSHNQRSPKEPSPKRIDSLGSKSSRRVTRTTRTLDKEQSSGGNNSNHSRKSMARSKHGVRRVPSKAVEDEQRKSRSQSASRKSNSTRRLHRVRRNTADSGDEASVDASSRRSRRGTSRVRSGGADDGDDRSVNSSHKTRTVSRPHSVDASVRRHRSRSRGPDQHRVPQRRRSHSRSKADDDDKSVSSKVSHATASRRGRRPGKGPQPKKNLLPPSHHMATSNQREESAATPPSSPEINKHLMSRSMPSLANHLDSHRDEKRKVEADVASEASSSHFSSGTPQSTLLQFDPTSEDLVQEVNQKGAKKTSETFQHADGTESKFQISELAGLPTFEKPMTPEEIEALNASTQSLDMSVVKSEDEEDMYQSKTLLPNLRSTVFGKSVNNMQIPGEASNEHVRRPPRATKSASAFVGSGPPNKRGNILPSKSMSFMQRVQNRKSQLQESMMNRSTRVAGTDHQALLEDEEGEYD</sequence>
<feature type="compositionally biased region" description="Basic residues" evidence="1">
    <location>
        <begin position="256"/>
        <end position="272"/>
    </location>
</feature>
<evidence type="ECO:0000256" key="1">
    <source>
        <dbReference type="SAM" id="MobiDB-lite"/>
    </source>
</evidence>
<reference evidence="2" key="2">
    <citation type="submission" date="2021-04" db="EMBL/GenBank/DDBJ databases">
        <authorList>
            <person name="Podell S."/>
        </authorList>
    </citation>
    <scope>NUCLEOTIDE SEQUENCE</scope>
    <source>
        <strain evidence="2">Hildebrandi</strain>
    </source>
</reference>
<feature type="region of interest" description="Disordered" evidence="1">
    <location>
        <begin position="1"/>
        <end position="102"/>
    </location>
</feature>
<feature type="compositionally biased region" description="Basic and acidic residues" evidence="1">
    <location>
        <begin position="135"/>
        <end position="145"/>
    </location>
</feature>
<feature type="compositionally biased region" description="Polar residues" evidence="1">
    <location>
        <begin position="148"/>
        <end position="160"/>
    </location>
</feature>
<feature type="compositionally biased region" description="Acidic residues" evidence="1">
    <location>
        <begin position="161"/>
        <end position="197"/>
    </location>
</feature>
<comment type="caution">
    <text evidence="2">The sequence shown here is derived from an EMBL/GenBank/DDBJ whole genome shotgun (WGS) entry which is preliminary data.</text>
</comment>
<dbReference type="OrthoDB" id="57214at2759"/>
<feature type="compositionally biased region" description="Polar residues" evidence="1">
    <location>
        <begin position="633"/>
        <end position="661"/>
    </location>
</feature>
<dbReference type="Proteomes" id="UP000693970">
    <property type="component" value="Unassembled WGS sequence"/>
</dbReference>
<feature type="compositionally biased region" description="Basic and acidic residues" evidence="1">
    <location>
        <begin position="33"/>
        <end position="42"/>
    </location>
</feature>
<dbReference type="EMBL" id="JAGRRH010000016">
    <property type="protein sequence ID" value="KAG7354244.1"/>
    <property type="molecule type" value="Genomic_DNA"/>
</dbReference>
<feature type="compositionally biased region" description="Polar residues" evidence="1">
    <location>
        <begin position="488"/>
        <end position="499"/>
    </location>
</feature>
<evidence type="ECO:0000313" key="2">
    <source>
        <dbReference type="EMBL" id="KAG7354244.1"/>
    </source>
</evidence>
<name>A0A9K3L290_9STRA</name>
<proteinExistence type="predicted"/>